<keyword evidence="2" id="KW-0449">Lipoprotein</keyword>
<reference evidence="3" key="1">
    <citation type="submission" date="2010-03" db="EMBL/GenBank/DDBJ databases">
        <title>The complete genome of Mycoplasma crocodyli MP145.</title>
        <authorList>
            <person name="Glass J.I."/>
            <person name="Durkin A.S."/>
            <person name="Hostetler J."/>
            <person name="Jackson J."/>
            <person name="Johnson J."/>
            <person name="May M.A."/>
            <person name="Paralanov V."/>
            <person name="Radune D."/>
            <person name="Szczypinski B."/>
            <person name="Brown D.R."/>
        </authorList>
    </citation>
    <scope>NUCLEOTIDE SEQUENCE [LARGE SCALE GENOMIC DNA]</scope>
    <source>
        <strain evidence="3">ATCC 51981 / MP145</strain>
    </source>
</reference>
<dbReference type="KEGG" id="mcd:MCRO_0297"/>
<dbReference type="HOGENOM" id="CLU_787131_0_0_14"/>
<accession>D5E5A3</accession>
<proteinExistence type="predicted"/>
<dbReference type="Proteomes" id="UP000001845">
    <property type="component" value="Chromosome"/>
</dbReference>
<dbReference type="STRING" id="512564.MCRO_0297"/>
<evidence type="ECO:0000256" key="1">
    <source>
        <dbReference type="SAM" id="SignalP"/>
    </source>
</evidence>
<dbReference type="OrthoDB" id="10021280at2"/>
<dbReference type="RefSeq" id="WP_013054521.1">
    <property type="nucleotide sequence ID" value="NC_014014.1"/>
</dbReference>
<dbReference type="EMBL" id="CP001991">
    <property type="protein sequence ID" value="ADE19745.1"/>
    <property type="molecule type" value="Genomic_DNA"/>
</dbReference>
<reference evidence="2 3" key="3">
    <citation type="journal article" date="2011" name="J. Bacteriol.">
        <title>Genome sequences of Mycoplasma alligatoris A21JP2T and Mycoplasma crocodyli MP145T.</title>
        <authorList>
            <person name="Brown D.R."/>
            <person name="Farmerie W.G."/>
            <person name="May M."/>
            <person name="Benders G.A."/>
            <person name="Durkin A.S."/>
            <person name="Hlavinka K."/>
            <person name="Hostetler J."/>
            <person name="Jackson J."/>
            <person name="Johnson J."/>
            <person name="Miller R.H."/>
            <person name="Paralanov V."/>
            <person name="Radune D."/>
            <person name="Szczypinski B."/>
            <person name="Glass J.I."/>
        </authorList>
    </citation>
    <scope>NUCLEOTIDE SEQUENCE [LARGE SCALE GENOMIC DNA]</scope>
    <source>
        <strain evidence="3">ATCC 51981 / MP145</strain>
    </source>
</reference>
<sequence>MKKILSIASLVTIAAPLFLASCVNEKQKIDNNKYSINGNVLKGEKELIDFLNENVKPELKDDFQEIYYIDKEKKYFSNMNSLKKYISSSIGEEIFSFKNKEEIIDKIHKNNNIVTDDIINESINFDYDIPVFRGKNNVAYKNKKDAKMSYFNINKIYKFADKTFEFEEDLKKYIKNDFAIEMNSKKMNKDQKKEYVKKYFKIEEFTNIYKLPSDYILDLTPSVKVFDPKANKEYFELSKPELKSVKEVLKNESSLYICSKNKSKVINLNELFNENELKNSDLFKLLTLKIDSNNNKKTIVVDTDKNEPYSLFGKYQLETSSNQVFSISDPKNWSKSNKNTNLVQKIFLQKEI</sequence>
<gene>
    <name evidence="2" type="ordered locus">MCRO_0297</name>
</gene>
<dbReference type="AlphaFoldDB" id="D5E5A3"/>
<evidence type="ECO:0000313" key="3">
    <source>
        <dbReference type="Proteomes" id="UP000001845"/>
    </source>
</evidence>
<feature type="chain" id="PRO_5003071374" evidence="1">
    <location>
        <begin position="21"/>
        <end position="352"/>
    </location>
</feature>
<protein>
    <submittedName>
        <fullName evidence="2">Putative lipoprotein</fullName>
    </submittedName>
</protein>
<feature type="signal peptide" evidence="1">
    <location>
        <begin position="1"/>
        <end position="20"/>
    </location>
</feature>
<keyword evidence="3" id="KW-1185">Reference proteome</keyword>
<dbReference type="PROSITE" id="PS51257">
    <property type="entry name" value="PROKAR_LIPOPROTEIN"/>
    <property type="match status" value="1"/>
</dbReference>
<organism evidence="2 3">
    <name type="scientific">Mycoplasma crocodyli (strain ATCC 51981 / MP145)</name>
    <dbReference type="NCBI Taxonomy" id="512564"/>
    <lineage>
        <taxon>Bacteria</taxon>
        <taxon>Bacillati</taxon>
        <taxon>Mycoplasmatota</taxon>
        <taxon>Mollicutes</taxon>
        <taxon>Mycoplasmataceae</taxon>
        <taxon>Mycoplasma</taxon>
    </lineage>
</organism>
<reference key="2">
    <citation type="submission" date="2010-03" db="EMBL/GenBank/DDBJ databases">
        <authorList>
            <person name="Ma Z."/>
            <person name="Wang X."/>
            <person name="Liu H."/>
        </authorList>
    </citation>
    <scope>NUCLEOTIDE SEQUENCE</scope>
    <source>
        <strain>MP145</strain>
    </source>
</reference>
<evidence type="ECO:0000313" key="2">
    <source>
        <dbReference type="EMBL" id="ADE19745.1"/>
    </source>
</evidence>
<name>D5E5A3_MYCCM</name>
<keyword evidence="1" id="KW-0732">Signal</keyword>